<evidence type="ECO:0000256" key="6">
    <source>
        <dbReference type="ARBA" id="ARBA00023295"/>
    </source>
</evidence>
<dbReference type="RefSeq" id="XP_070659999.1">
    <property type="nucleotide sequence ID" value="XM_070803898.1"/>
</dbReference>
<reference evidence="10" key="1">
    <citation type="submission" date="2025-08" db="UniProtKB">
        <authorList>
            <consortium name="RefSeq"/>
        </authorList>
    </citation>
    <scope>IDENTIFICATION</scope>
    <source>
        <tissue evidence="10">Blood</tissue>
    </source>
</reference>
<dbReference type="PANTHER" id="PTHR10628">
    <property type="entry name" value="SIALIDASE"/>
    <property type="match status" value="1"/>
</dbReference>
<keyword evidence="4" id="KW-0443">Lipid metabolism</keyword>
<dbReference type="InterPro" id="IPR036278">
    <property type="entry name" value="Sialidase_sf"/>
</dbReference>
<feature type="region of interest" description="Disordered" evidence="7">
    <location>
        <begin position="1"/>
        <end position="36"/>
    </location>
</feature>
<keyword evidence="5" id="KW-0119">Carbohydrate metabolism</keyword>
<evidence type="ECO:0000259" key="8">
    <source>
        <dbReference type="Pfam" id="PF13088"/>
    </source>
</evidence>
<comment type="similarity">
    <text evidence="2">Belongs to the glycosyl hydrolase 33 family.</text>
</comment>
<dbReference type="Gene3D" id="2.120.10.10">
    <property type="match status" value="1"/>
</dbReference>
<evidence type="ECO:0000256" key="3">
    <source>
        <dbReference type="ARBA" id="ARBA00012733"/>
    </source>
</evidence>
<dbReference type="GeneID" id="109569675"/>
<proteinExistence type="inferred from homology"/>
<dbReference type="Proteomes" id="UP001652663">
    <property type="component" value="Chromosome 15"/>
</dbReference>
<dbReference type="EC" id="3.2.1.18" evidence="3"/>
<organism evidence="9 10">
    <name type="scientific">Bos indicus</name>
    <name type="common">Zebu</name>
    <dbReference type="NCBI Taxonomy" id="9915"/>
    <lineage>
        <taxon>Eukaryota</taxon>
        <taxon>Metazoa</taxon>
        <taxon>Chordata</taxon>
        <taxon>Craniata</taxon>
        <taxon>Vertebrata</taxon>
        <taxon>Euteleostomi</taxon>
        <taxon>Mammalia</taxon>
        <taxon>Eutheria</taxon>
        <taxon>Laurasiatheria</taxon>
        <taxon>Artiodactyla</taxon>
        <taxon>Ruminantia</taxon>
        <taxon>Pecora</taxon>
        <taxon>Bovidae</taxon>
        <taxon>Bovinae</taxon>
        <taxon>Bos</taxon>
    </lineage>
</organism>
<evidence type="ECO:0000256" key="2">
    <source>
        <dbReference type="ARBA" id="ARBA00009348"/>
    </source>
</evidence>
<evidence type="ECO:0000313" key="10">
    <source>
        <dbReference type="RefSeq" id="XP_070659999.1"/>
    </source>
</evidence>
<evidence type="ECO:0000256" key="5">
    <source>
        <dbReference type="ARBA" id="ARBA00023277"/>
    </source>
</evidence>
<keyword evidence="9" id="KW-1185">Reference proteome</keyword>
<protein>
    <recommendedName>
        <fullName evidence="3">exo-alpha-sialidase</fullName>
        <ecNumber evidence="3">3.2.1.18</ecNumber>
    </recommendedName>
</protein>
<accession>A0ABM4TIY5</accession>
<dbReference type="Pfam" id="PF13088">
    <property type="entry name" value="BNR_2"/>
    <property type="match status" value="1"/>
</dbReference>
<dbReference type="CDD" id="cd15482">
    <property type="entry name" value="Sialidase_non-viral"/>
    <property type="match status" value="1"/>
</dbReference>
<evidence type="ECO:0000313" key="9">
    <source>
        <dbReference type="Proteomes" id="UP001652663"/>
    </source>
</evidence>
<dbReference type="InterPro" id="IPR026856">
    <property type="entry name" value="Sialidase_fam"/>
</dbReference>
<evidence type="ECO:0000256" key="4">
    <source>
        <dbReference type="ARBA" id="ARBA00022963"/>
    </source>
</evidence>
<dbReference type="InterPro" id="IPR011040">
    <property type="entry name" value="Sialidase"/>
</dbReference>
<dbReference type="PANTHER" id="PTHR10628:SF23">
    <property type="entry name" value="SIALIDASE-3"/>
    <property type="match status" value="1"/>
</dbReference>
<evidence type="ECO:0000256" key="1">
    <source>
        <dbReference type="ARBA" id="ARBA00000427"/>
    </source>
</evidence>
<feature type="domain" description="Sialidase" evidence="8">
    <location>
        <begin position="217"/>
        <end position="558"/>
    </location>
</feature>
<gene>
    <name evidence="10" type="primary">NEU3</name>
</gene>
<evidence type="ECO:0000256" key="7">
    <source>
        <dbReference type="SAM" id="MobiDB-lite"/>
    </source>
</evidence>
<keyword evidence="6" id="KW-0326">Glycosidase</keyword>
<sequence>MNQIGPLRDWAGEEGGGASAAPPPPEGAGLTPGRSQLRVPTAGGLRLLSFLDFLSYRLFSASPICQPRRQPLEVSVAVFLHFSWFVSPSAVSLLPSSPGLDHSPGLQCRRRECLTQRPDQPERDGGAGVPCSTYLMALIPVGTQKYLLNKRRRPCGSHSYSLIIFTNDLEDKAWTTNEVMEEVTSCSFSSPLFQQEDKRGVTYRIPALIYVPPAHTFLAFAEKRSSSKDEDALHLVLRRGLRTGQSVQWEPLKSLMKATLPGHRTMNPCPVWERKSGYVYLFFICVQGHVTERQQIMSGRNAARLCFICSQDAGHSWSDVRDLTEEVIGPEVTHWATFAVGPGHGIQLQSGRLIIPAYAYYIPFWFFCFRLPYRARPHSLMIYSDDLGATWHHGRLIKPMVTVECEVAEVIGKAGHPVLYCSARTPNRHRAEALSIDHGECFQKPVLSHQLCEPPHGCQGSVVSFCPLEIPGGCQNLAGEDAPAIQQSPLLCSSVRPEPEAGTLSESWLLYSHPTNKKRRVDLGIYLNQSPLEAACWSRPWILHCGPCGYSDLAALENEGLFGCLFECGTKQECEQIAFRLFTDREILSHVQGDCSTPGMNSEPSKK</sequence>
<name>A0ABM4TIY5_BOSIN</name>
<keyword evidence="4" id="KW-0442">Lipid degradation</keyword>
<keyword evidence="6" id="KW-0378">Hydrolase</keyword>
<comment type="catalytic activity">
    <reaction evidence="1">
        <text>Hydrolysis of alpha-(2-&gt;3)-, alpha-(2-&gt;6)-, alpha-(2-&gt;8)- glycosidic linkages of terminal sialic acid residues in oligosaccharides, glycoproteins, glycolipids, colominic acid and synthetic substrates.</text>
        <dbReference type="EC" id="3.2.1.18"/>
    </reaction>
</comment>
<dbReference type="SUPFAM" id="SSF50939">
    <property type="entry name" value="Sialidases"/>
    <property type="match status" value="1"/>
</dbReference>